<feature type="compositionally biased region" description="Basic and acidic residues" evidence="1">
    <location>
        <begin position="522"/>
        <end position="532"/>
    </location>
</feature>
<feature type="compositionally biased region" description="Basic and acidic residues" evidence="1">
    <location>
        <begin position="400"/>
        <end position="410"/>
    </location>
</feature>
<organism evidence="2 3">
    <name type="scientific">Dryococelus australis</name>
    <dbReference type="NCBI Taxonomy" id="614101"/>
    <lineage>
        <taxon>Eukaryota</taxon>
        <taxon>Metazoa</taxon>
        <taxon>Ecdysozoa</taxon>
        <taxon>Arthropoda</taxon>
        <taxon>Hexapoda</taxon>
        <taxon>Insecta</taxon>
        <taxon>Pterygota</taxon>
        <taxon>Neoptera</taxon>
        <taxon>Polyneoptera</taxon>
        <taxon>Phasmatodea</taxon>
        <taxon>Verophasmatodea</taxon>
        <taxon>Anareolatae</taxon>
        <taxon>Phasmatidae</taxon>
        <taxon>Eurycanthinae</taxon>
        <taxon>Dryococelus</taxon>
    </lineage>
</organism>
<feature type="region of interest" description="Disordered" evidence="1">
    <location>
        <begin position="354"/>
        <end position="426"/>
    </location>
</feature>
<proteinExistence type="predicted"/>
<name>A0ABQ9G8N4_9NEOP</name>
<accession>A0ABQ9G8N4</accession>
<evidence type="ECO:0000313" key="3">
    <source>
        <dbReference type="Proteomes" id="UP001159363"/>
    </source>
</evidence>
<gene>
    <name evidence="2" type="ORF">PR048_030045</name>
</gene>
<evidence type="ECO:0000313" key="2">
    <source>
        <dbReference type="EMBL" id="KAJ8868517.1"/>
    </source>
</evidence>
<evidence type="ECO:0000256" key="1">
    <source>
        <dbReference type="SAM" id="MobiDB-lite"/>
    </source>
</evidence>
<dbReference type="EMBL" id="JARBHB010000014">
    <property type="protein sequence ID" value="KAJ8868517.1"/>
    <property type="molecule type" value="Genomic_DNA"/>
</dbReference>
<dbReference type="Proteomes" id="UP001159363">
    <property type="component" value="Chromosome 13"/>
</dbReference>
<feature type="compositionally biased region" description="Basic and acidic residues" evidence="1">
    <location>
        <begin position="354"/>
        <end position="363"/>
    </location>
</feature>
<feature type="compositionally biased region" description="Basic and acidic residues" evidence="1">
    <location>
        <begin position="598"/>
        <end position="614"/>
    </location>
</feature>
<reference evidence="2 3" key="1">
    <citation type="submission" date="2023-02" db="EMBL/GenBank/DDBJ databases">
        <title>LHISI_Scaffold_Assembly.</title>
        <authorList>
            <person name="Stuart O.P."/>
            <person name="Cleave R."/>
            <person name="Magrath M.J.L."/>
            <person name="Mikheyev A.S."/>
        </authorList>
    </citation>
    <scope>NUCLEOTIDE SEQUENCE [LARGE SCALE GENOMIC DNA]</scope>
    <source>
        <strain evidence="2">Daus_M_001</strain>
        <tissue evidence="2">Leg muscle</tissue>
    </source>
</reference>
<feature type="region of interest" description="Disordered" evidence="1">
    <location>
        <begin position="508"/>
        <end position="618"/>
    </location>
</feature>
<keyword evidence="3" id="KW-1185">Reference proteome</keyword>
<comment type="caution">
    <text evidence="2">The sequence shown here is derived from an EMBL/GenBank/DDBJ whole genome shotgun (WGS) entry which is preliminary data.</text>
</comment>
<protein>
    <submittedName>
        <fullName evidence="2">Uncharacterized protein</fullName>
    </submittedName>
</protein>
<sequence>MIGSLLKVSKYTQCTKYTENIALQFRALRVAATAHFAGVNCASSRTPKRLAQKVLYTREQLFCLPRSLVNEASLNALPLLPYTCQTERNEYELVSVCPPRLSGVLPSRAKTRLQNPLEKTLCESVTAYYTGGAAMAERLVCSPPTQANRVRSPAGSLPGFSQVGIVPDDAAGRQVSLGGFPFPAPLQSDAAPIITSFHPHRLSGPPYSKPTRHTWGCFPTGLIEKVARLYLPRNSAAHASKMTSLTESKRRPPIDIWYEAGFTTTRRVPTNVQQTYEVWLQIARLGDGLTYDGRADGGRTQRAVPQPVWNLPHNAVANPLQSLGRPISEWARLRQTSRYAIPLCVKAGHDKRSLTKATSRENEALISVKQAKTPQDMTRRDIPQAGMERCRNARSGGNERSPRKPADQRHGPARFPRAGVRERRRRGLSPVRLGGRRELDFTPLYLCPSAIRVSIGYWLPFSVINLRERFAVDWLLNRSALTIVLDTCHTSRRPMLDTMRVTEMSLGQRRNGETGGATDPQEDPHARIREWPGRGLSPDRLGGNRSVRGGDQKWRRRTARPPDLTHSLGKASRCAGRRRQCDSTTAAGPAESTRQGHRREGGRVSLASRRDTPFSRRPALENGGCAAVIGDPYLVASEPPHLHVFNPSLPPCPPRPLLARPPALPGHNFPSHPSALAAPLPCRHLCATSRTNWPGVREGRVV</sequence>